<dbReference type="Proteomes" id="UP000683246">
    <property type="component" value="Chromosome"/>
</dbReference>
<keyword evidence="5" id="KW-1185">Reference proteome</keyword>
<evidence type="ECO:0000313" key="5">
    <source>
        <dbReference type="Proteomes" id="UP000683246"/>
    </source>
</evidence>
<dbReference type="EMBL" id="CP058649">
    <property type="protein sequence ID" value="QUI21354.1"/>
    <property type="molecule type" value="Genomic_DNA"/>
</dbReference>
<dbReference type="PANTHER" id="PTHR43158:SF5">
    <property type="entry name" value="ABC TRANSPORTER, ATP-BINDING PROTEIN"/>
    <property type="match status" value="1"/>
</dbReference>
<evidence type="ECO:0000256" key="2">
    <source>
        <dbReference type="ARBA" id="ARBA00022840"/>
    </source>
</evidence>
<evidence type="ECO:0000259" key="3">
    <source>
        <dbReference type="PROSITE" id="PS50893"/>
    </source>
</evidence>
<sequence length="288" mass="33265">MMGNQIICEQLSKKFDKVYALNAFDMKLEKNKIYGLIGRNGAGKTTLLKLLAKQLFPTKGDIDLQLNKKDDVCLAREVMTNKTVIEYKVKDIMHMASLSYYNWDESLKERLVEAYDLDIHKKYRKLSKGMQTMVGIIIGLSSRAAVTLLDEPYVGLDPVGRHLFYQFLREDYEAYPRTFIISTHLMNELQTMFEEVILIDKGKAIFHKTMDEIGDMSYTIEGREEDVKKATQHKHMIATEKVGRLMIAYVMDHFTEDDRQHIKALDVNISGMDLQTLFVKLTTSRKGE</sequence>
<dbReference type="InterPro" id="IPR017871">
    <property type="entry name" value="ABC_transporter-like_CS"/>
</dbReference>
<keyword evidence="1" id="KW-0547">Nucleotide-binding</keyword>
<reference evidence="4" key="1">
    <citation type="submission" date="2020-07" db="EMBL/GenBank/DDBJ databases">
        <title>Vallitalea pronyensis genome.</title>
        <authorList>
            <person name="Postec A."/>
        </authorList>
    </citation>
    <scope>NUCLEOTIDE SEQUENCE</scope>
    <source>
        <strain evidence="4">FatNI3</strain>
    </source>
</reference>
<dbReference type="KEGG" id="vpy:HZI73_03225"/>
<dbReference type="PROSITE" id="PS50893">
    <property type="entry name" value="ABC_TRANSPORTER_2"/>
    <property type="match status" value="1"/>
</dbReference>
<dbReference type="Gene3D" id="3.40.50.300">
    <property type="entry name" value="P-loop containing nucleotide triphosphate hydrolases"/>
    <property type="match status" value="1"/>
</dbReference>
<dbReference type="AlphaFoldDB" id="A0A8J8MGW0"/>
<proteinExistence type="predicted"/>
<dbReference type="GO" id="GO:0016887">
    <property type="term" value="F:ATP hydrolysis activity"/>
    <property type="evidence" value="ECO:0007669"/>
    <property type="project" value="InterPro"/>
</dbReference>
<gene>
    <name evidence="4" type="ORF">HZI73_03225</name>
</gene>
<dbReference type="GO" id="GO:0005524">
    <property type="term" value="F:ATP binding"/>
    <property type="evidence" value="ECO:0007669"/>
    <property type="project" value="UniProtKB-KW"/>
</dbReference>
<protein>
    <submittedName>
        <fullName evidence="4">ABC transporter ATP-binding protein</fullName>
    </submittedName>
</protein>
<dbReference type="CDD" id="cd03230">
    <property type="entry name" value="ABC_DR_subfamily_A"/>
    <property type="match status" value="1"/>
</dbReference>
<accession>A0A8J8MGW0</accession>
<dbReference type="SUPFAM" id="SSF52540">
    <property type="entry name" value="P-loop containing nucleoside triphosphate hydrolases"/>
    <property type="match status" value="1"/>
</dbReference>
<dbReference type="PROSITE" id="PS00211">
    <property type="entry name" value="ABC_TRANSPORTER_1"/>
    <property type="match status" value="1"/>
</dbReference>
<feature type="domain" description="ABC transporter" evidence="3">
    <location>
        <begin position="6"/>
        <end position="226"/>
    </location>
</feature>
<dbReference type="Pfam" id="PF00005">
    <property type="entry name" value="ABC_tran"/>
    <property type="match status" value="1"/>
</dbReference>
<dbReference type="InterPro" id="IPR027417">
    <property type="entry name" value="P-loop_NTPase"/>
</dbReference>
<keyword evidence="2 4" id="KW-0067">ATP-binding</keyword>
<dbReference type="PANTHER" id="PTHR43158">
    <property type="entry name" value="SKFA PEPTIDE EXPORT ATP-BINDING PROTEIN SKFE"/>
    <property type="match status" value="1"/>
</dbReference>
<evidence type="ECO:0000313" key="4">
    <source>
        <dbReference type="EMBL" id="QUI21354.1"/>
    </source>
</evidence>
<dbReference type="SMART" id="SM00382">
    <property type="entry name" value="AAA"/>
    <property type="match status" value="1"/>
</dbReference>
<organism evidence="4 5">
    <name type="scientific">Vallitalea pronyensis</name>
    <dbReference type="NCBI Taxonomy" id="1348613"/>
    <lineage>
        <taxon>Bacteria</taxon>
        <taxon>Bacillati</taxon>
        <taxon>Bacillota</taxon>
        <taxon>Clostridia</taxon>
        <taxon>Lachnospirales</taxon>
        <taxon>Vallitaleaceae</taxon>
        <taxon>Vallitalea</taxon>
    </lineage>
</organism>
<evidence type="ECO:0000256" key="1">
    <source>
        <dbReference type="ARBA" id="ARBA00022741"/>
    </source>
</evidence>
<name>A0A8J8MGW0_9FIRM</name>
<dbReference type="InterPro" id="IPR003439">
    <property type="entry name" value="ABC_transporter-like_ATP-bd"/>
</dbReference>
<dbReference type="InterPro" id="IPR003593">
    <property type="entry name" value="AAA+_ATPase"/>
</dbReference>